<gene>
    <name evidence="1" type="ORF">Fcan01_15745</name>
</gene>
<evidence type="ECO:0000313" key="1">
    <source>
        <dbReference type="EMBL" id="OXA49696.1"/>
    </source>
</evidence>
<organism evidence="1 2">
    <name type="scientific">Folsomia candida</name>
    <name type="common">Springtail</name>
    <dbReference type="NCBI Taxonomy" id="158441"/>
    <lineage>
        <taxon>Eukaryota</taxon>
        <taxon>Metazoa</taxon>
        <taxon>Ecdysozoa</taxon>
        <taxon>Arthropoda</taxon>
        <taxon>Hexapoda</taxon>
        <taxon>Collembola</taxon>
        <taxon>Entomobryomorpha</taxon>
        <taxon>Isotomoidea</taxon>
        <taxon>Isotomidae</taxon>
        <taxon>Proisotominae</taxon>
        <taxon>Folsomia</taxon>
    </lineage>
</organism>
<dbReference type="AlphaFoldDB" id="A0A226DZR7"/>
<accession>A0A226DZR7</accession>
<evidence type="ECO:0008006" key="3">
    <source>
        <dbReference type="Google" id="ProtNLM"/>
    </source>
</evidence>
<keyword evidence="2" id="KW-1185">Reference proteome</keyword>
<comment type="caution">
    <text evidence="1">The sequence shown here is derived from an EMBL/GenBank/DDBJ whole genome shotgun (WGS) entry which is preliminary data.</text>
</comment>
<evidence type="ECO:0000313" key="2">
    <source>
        <dbReference type="Proteomes" id="UP000198287"/>
    </source>
</evidence>
<protein>
    <recommendedName>
        <fullName evidence="3">F-box domain-containing protein</fullName>
    </recommendedName>
</protein>
<sequence>MDPVNLALTNQLIFDKIRTFIPKSGPTLRLVCKTWNDQILSDPRRKLVLHLHRHSFRDADLCCDPLTFERFGMSMEPRLATHVRFWTKHCCVHFNSGQRERDQHYKSLMTRFYHLCEKFGEIIETVEILVRSSMLQILYELLTRFCPNLRYLRIREWCVDLSERKEGEAALEWGRLPVRPDLVGLHIGTNKEADEGAVRLREFTQMLVNSAPALKMVNLPKHPDFKDLKIKGNVEITRNMHTPLFGHIEKLY</sequence>
<dbReference type="Proteomes" id="UP000198287">
    <property type="component" value="Unassembled WGS sequence"/>
</dbReference>
<name>A0A226DZR7_FOLCA</name>
<dbReference type="EMBL" id="LNIX01000010">
    <property type="protein sequence ID" value="OXA49696.1"/>
    <property type="molecule type" value="Genomic_DNA"/>
</dbReference>
<reference evidence="1 2" key="1">
    <citation type="submission" date="2015-12" db="EMBL/GenBank/DDBJ databases">
        <title>The genome of Folsomia candida.</title>
        <authorList>
            <person name="Faddeeva A."/>
            <person name="Derks M.F."/>
            <person name="Anvar Y."/>
            <person name="Smit S."/>
            <person name="Van Straalen N."/>
            <person name="Roelofs D."/>
        </authorList>
    </citation>
    <scope>NUCLEOTIDE SEQUENCE [LARGE SCALE GENOMIC DNA]</scope>
    <source>
        <strain evidence="1 2">VU population</strain>
        <tissue evidence="1">Whole body</tissue>
    </source>
</reference>
<proteinExistence type="predicted"/>